<evidence type="ECO:0000313" key="2">
    <source>
        <dbReference type="Proteomes" id="UP001225042"/>
    </source>
</evidence>
<keyword evidence="1" id="KW-0067">ATP-binding</keyword>
<accession>A0AAW8H975</accession>
<dbReference type="SUPFAM" id="SSF52540">
    <property type="entry name" value="P-loop containing nucleoside triphosphate hydrolases"/>
    <property type="match status" value="1"/>
</dbReference>
<dbReference type="InterPro" id="IPR027417">
    <property type="entry name" value="P-loop_NTPase"/>
</dbReference>
<dbReference type="Proteomes" id="UP001225042">
    <property type="component" value="Unassembled WGS sequence"/>
</dbReference>
<organism evidence="1 2">
    <name type="scientific">Enterobacter soli</name>
    <dbReference type="NCBI Taxonomy" id="885040"/>
    <lineage>
        <taxon>Bacteria</taxon>
        <taxon>Pseudomonadati</taxon>
        <taxon>Pseudomonadota</taxon>
        <taxon>Gammaproteobacteria</taxon>
        <taxon>Enterobacterales</taxon>
        <taxon>Enterobacteriaceae</taxon>
        <taxon>Enterobacter</taxon>
    </lineage>
</organism>
<dbReference type="GO" id="GO:0004386">
    <property type="term" value="F:helicase activity"/>
    <property type="evidence" value="ECO:0007669"/>
    <property type="project" value="UniProtKB-KW"/>
</dbReference>
<sequence>MNRTITITRTESVKYIDKYTQEIRSTWQKVQNTYSQEWDEFCKVWGDTNNWSELDKNGKLQHTMFLGGACYTKRNDANTVFRSMFILDIDNQEGEELTTMEMVDEFLEGYDYFVYSTYSNTPEYPRFRVMLPLLDDVKAEDWKERQSDMKAFFSPIVQDTSCFTLSQGQIMPCYPLDKKHLAFTKRNQGVFFSLDTIPKVLKRDLVIDQFKTYQRNAYSDDTILDYVDSVSIALQGSLERSKAFMFACWCVANGINDPQYVERVLRYDANKTAYERAIAHMINASKSFMNYCGNNYHMGFYSKHLPADFWIKHAPQAETFKFDSTFDRFSQAKKEANEKGWSYYELPVTGRYGELHDQIDYVDGNNFLISDCGTGKSHTMMNDPMCIVLSPYTLLAEQTTKRDADGNLYPMNDIFYGSATYDQAEKLLNDHLSGGKKNKEALNYDYKEMTLVIDECHVLYNSSNFRRKAIRAVFSIMKLFKRVIFMSGTARPEYFSNVHFDKVIRVCKHYPFTKKISIFDHHNVYGLAYSLIQQSNLPGIILVNNKEDIEDIIKKYSDLKFKEITADTKSDTVIKDMIKRSTVDGSDYIIGTISVVEGLNFTDEFPEVNVFIIHTERTVFSTEQIEQVTNRWRNAEKINTYVFRHGVEVEDPVEIDFSEGSLTTEDFISLATENAEIANRKLSKAMDKQAFRNTYHNTCFSEMIRFDTTFNQYVPDYQLIDYRMYDIRRSNEQLDLQMYMFELECYGFHFCDTTYAFSLDIREEKAAQREAKKQAMKNAQETIVEKYDTSTGRFDDSVSYTNEEKKLRKQIQEILAYGVRDVVNDVVMVELPNATNPQKFLSNVKFDLQNKLHGNLITAEIKRLWLQVANGRDYIMNNEKEVIAESVLRMIRTGRYEDQLHMAGGQYGQFVNDQGQLKTQKSADTFLKLFVCYESYKGQNGVRGSKNVKFSRTGLI</sequence>
<gene>
    <name evidence="1" type="ORF">RBJ67_10390</name>
</gene>
<keyword evidence="1" id="KW-0347">Helicase</keyword>
<protein>
    <submittedName>
        <fullName evidence="1">DEAD/DEAH box helicase family protein</fullName>
    </submittedName>
</protein>
<keyword evidence="1" id="KW-0378">Hydrolase</keyword>
<dbReference type="RefSeq" id="WP_306682472.1">
    <property type="nucleotide sequence ID" value="NZ_JAVDKR010000001.1"/>
</dbReference>
<evidence type="ECO:0000313" key="1">
    <source>
        <dbReference type="EMBL" id="MDQ2256549.1"/>
    </source>
</evidence>
<keyword evidence="2" id="KW-1185">Reference proteome</keyword>
<comment type="caution">
    <text evidence="1">The sequence shown here is derived from an EMBL/GenBank/DDBJ whole genome shotgun (WGS) entry which is preliminary data.</text>
</comment>
<name>A0AAW8H975_9ENTR</name>
<keyword evidence="1" id="KW-0547">Nucleotide-binding</keyword>
<dbReference type="AlphaFoldDB" id="A0AAW8H975"/>
<reference evidence="1 2" key="1">
    <citation type="submission" date="2023-08" db="EMBL/GenBank/DDBJ databases">
        <authorList>
            <person name="Dale J."/>
        </authorList>
    </citation>
    <scope>NUCLEOTIDE SEQUENCE [LARGE SCALE GENOMIC DNA]</scope>
    <source>
        <strain evidence="1 2">2023EL-00788</strain>
    </source>
</reference>
<proteinExistence type="predicted"/>
<dbReference type="EMBL" id="JAVDKS010000004">
    <property type="protein sequence ID" value="MDQ2256549.1"/>
    <property type="molecule type" value="Genomic_DNA"/>
</dbReference>